<dbReference type="Proteomes" id="UP001207742">
    <property type="component" value="Unassembled WGS sequence"/>
</dbReference>
<comment type="caution">
    <text evidence="3">The sequence shown here is derived from an EMBL/GenBank/DDBJ whole genome shotgun (WGS) entry which is preliminary data.</text>
</comment>
<evidence type="ECO:0000313" key="4">
    <source>
        <dbReference type="Proteomes" id="UP001207742"/>
    </source>
</evidence>
<protein>
    <submittedName>
        <fullName evidence="3">FecR domain-containing protein</fullName>
    </submittedName>
</protein>
<dbReference type="RefSeq" id="WP_264728704.1">
    <property type="nucleotide sequence ID" value="NZ_JAPDNR010000001.1"/>
</dbReference>
<dbReference type="InterPro" id="IPR032508">
    <property type="entry name" value="FecR_C"/>
</dbReference>
<feature type="domain" description="Protein FecR C-terminal" evidence="2">
    <location>
        <begin position="239"/>
        <end position="308"/>
    </location>
</feature>
<sequence>MDQTELKHLLEKYEAGKCTAEEIVLLFAWMDRMDATAQETPRPSLQQDAVKSAVMAHIHTPVKKWYQARKWIAAAVLLPACLSIVWWQQQVRHSRTPAIAWLKSSTGKQEIKQVQLPDGTIAWLNAASTLEYPASFDTRERLVKIQGQVFFDVQQNKEQPFTVQSGDFRVQVLGTAFLVRHIAGQPTRVAVASGKVQVSHKAAVLATLLPADQLTCTGNRTIISKTDTSALSAWTKGDMVISNATLQQVLWELENFYGITFHSDFNMDQGHLNLSFNSNMSLQDKLDIISTISITPKVRFRKKGNSIYEVYQ</sequence>
<dbReference type="PANTHER" id="PTHR30273">
    <property type="entry name" value="PERIPLASMIC SIGNAL SENSOR AND SIGMA FACTOR ACTIVATOR FECR-RELATED"/>
    <property type="match status" value="1"/>
</dbReference>
<feature type="domain" description="FecR protein" evidence="1">
    <location>
        <begin position="105"/>
        <end position="197"/>
    </location>
</feature>
<dbReference type="EMBL" id="JAPDNS010000001">
    <property type="protein sequence ID" value="MCW3483405.1"/>
    <property type="molecule type" value="Genomic_DNA"/>
</dbReference>
<dbReference type="PANTHER" id="PTHR30273:SF2">
    <property type="entry name" value="PROTEIN FECR"/>
    <property type="match status" value="1"/>
</dbReference>
<organism evidence="3 4">
    <name type="scientific">Chitinophaga nivalis</name>
    <dbReference type="NCBI Taxonomy" id="2991709"/>
    <lineage>
        <taxon>Bacteria</taxon>
        <taxon>Pseudomonadati</taxon>
        <taxon>Bacteroidota</taxon>
        <taxon>Chitinophagia</taxon>
        <taxon>Chitinophagales</taxon>
        <taxon>Chitinophagaceae</taxon>
        <taxon>Chitinophaga</taxon>
    </lineage>
</organism>
<dbReference type="InterPro" id="IPR012373">
    <property type="entry name" value="Ferrdict_sens_TM"/>
</dbReference>
<dbReference type="Gene3D" id="2.60.120.1440">
    <property type="match status" value="1"/>
</dbReference>
<dbReference type="Gene3D" id="3.55.50.30">
    <property type="match status" value="1"/>
</dbReference>
<reference evidence="3 4" key="1">
    <citation type="submission" date="2022-10" db="EMBL/GenBank/DDBJ databases">
        <title>Chitinophaga nivalis PC15 sp. nov., isolated from Pyeongchang county, South Korea.</title>
        <authorList>
            <person name="Trinh H.N."/>
        </authorList>
    </citation>
    <scope>NUCLEOTIDE SEQUENCE [LARGE SCALE GENOMIC DNA]</scope>
    <source>
        <strain evidence="3 4">PC14</strain>
    </source>
</reference>
<accession>A0ABT3IHG5</accession>
<dbReference type="InterPro" id="IPR006860">
    <property type="entry name" value="FecR"/>
</dbReference>
<keyword evidence="4" id="KW-1185">Reference proteome</keyword>
<dbReference type="Pfam" id="PF04773">
    <property type="entry name" value="FecR"/>
    <property type="match status" value="1"/>
</dbReference>
<evidence type="ECO:0000313" key="3">
    <source>
        <dbReference type="EMBL" id="MCW3483405.1"/>
    </source>
</evidence>
<name>A0ABT3IHG5_9BACT</name>
<proteinExistence type="predicted"/>
<evidence type="ECO:0000259" key="1">
    <source>
        <dbReference type="Pfam" id="PF04773"/>
    </source>
</evidence>
<gene>
    <name evidence="3" type="ORF">OL497_05855</name>
</gene>
<dbReference type="Pfam" id="PF16344">
    <property type="entry name" value="FecR_C"/>
    <property type="match status" value="1"/>
</dbReference>
<dbReference type="PIRSF" id="PIRSF018266">
    <property type="entry name" value="FecR"/>
    <property type="match status" value="1"/>
</dbReference>
<evidence type="ECO:0000259" key="2">
    <source>
        <dbReference type="Pfam" id="PF16344"/>
    </source>
</evidence>